<evidence type="ECO:0000313" key="2">
    <source>
        <dbReference type="EMBL" id="EKM30076.1"/>
    </source>
</evidence>
<dbReference type="Proteomes" id="UP000008367">
    <property type="component" value="Unassembled WGS sequence"/>
</dbReference>
<dbReference type="Pfam" id="PF21527">
    <property type="entry name" value="Stv"/>
    <property type="match status" value="1"/>
</dbReference>
<reference evidence="2 3" key="1">
    <citation type="submission" date="2012-10" db="EMBL/GenBank/DDBJ databases">
        <title>Genome sequence of Vibrio Cholerae HENC-02.</title>
        <authorList>
            <person name="Eppinger M."/>
            <person name="Hasan N.A."/>
            <person name="Sengamalay N."/>
            <person name="Hine E."/>
            <person name="Su Q."/>
            <person name="Daugherty S.C."/>
            <person name="Young S."/>
            <person name="Sadzewicz L."/>
            <person name="Tallon L."/>
            <person name="Cebula T.A."/>
            <person name="Ravel J."/>
            <person name="Colwell R.R."/>
        </authorList>
    </citation>
    <scope>NUCLEOTIDE SEQUENCE [LARGE SCALE GENOMIC DNA]</scope>
    <source>
        <strain evidence="2 3">HENC-02</strain>
    </source>
</reference>
<feature type="domain" description="Putative adhesin Stv" evidence="1">
    <location>
        <begin position="42"/>
        <end position="195"/>
    </location>
</feature>
<sequence>TSEYGDNNMPMKVPKNATFKKHGIGNHLYLWSKEKGKPTSEHLIISAHGRTSSKSPIKLAANENLQFYCEHGYTQGGSMDIRRLASGYVKPRQIITSTDLDKDYDLTKYQSADEAETYAYIAQGMHDLESYYRDVLKLNDEVVEQFLMQHKGTVQMDVLTIRNRSCGTPPTLFEALKLLQDNDIKYSTIHCSFCRGLQNGTNFGQQNPVPLGKSIFD</sequence>
<comment type="caution">
    <text evidence="2">The sequence shown here is derived from an EMBL/GenBank/DDBJ whole genome shotgun (WGS) entry which is preliminary data.</text>
</comment>
<dbReference type="InterPro" id="IPR049002">
    <property type="entry name" value="Stv"/>
</dbReference>
<organism evidence="2 3">
    <name type="scientific">Vibrio harveyi</name>
    <name type="common">Beneckea harveyi</name>
    <dbReference type="NCBI Taxonomy" id="669"/>
    <lineage>
        <taxon>Bacteria</taxon>
        <taxon>Pseudomonadati</taxon>
        <taxon>Pseudomonadota</taxon>
        <taxon>Gammaproteobacteria</taxon>
        <taxon>Vibrionales</taxon>
        <taxon>Vibrionaceae</taxon>
        <taxon>Vibrio</taxon>
    </lineage>
</organism>
<feature type="non-terminal residue" evidence="2">
    <location>
        <position position="1"/>
    </location>
</feature>
<name>A0A454CUJ2_VIBHA</name>
<proteinExistence type="predicted"/>
<gene>
    <name evidence="2" type="ORF">VCHENC02_4171</name>
</gene>
<evidence type="ECO:0000313" key="3">
    <source>
        <dbReference type="Proteomes" id="UP000008367"/>
    </source>
</evidence>
<dbReference type="EMBL" id="AJSR01001802">
    <property type="protein sequence ID" value="EKM30076.1"/>
    <property type="molecule type" value="Genomic_DNA"/>
</dbReference>
<evidence type="ECO:0000259" key="1">
    <source>
        <dbReference type="Pfam" id="PF21527"/>
    </source>
</evidence>
<dbReference type="AlphaFoldDB" id="A0A454CUJ2"/>
<protein>
    <recommendedName>
        <fullName evidence="1">Putative adhesin Stv domain-containing protein</fullName>
    </recommendedName>
</protein>
<dbReference type="STRING" id="669.AL538_19720"/>
<accession>A0A454CUJ2</accession>